<evidence type="ECO:0000313" key="1">
    <source>
        <dbReference type="EMBL" id="GAI01991.1"/>
    </source>
</evidence>
<organism evidence="1">
    <name type="scientific">marine sediment metagenome</name>
    <dbReference type="NCBI Taxonomy" id="412755"/>
    <lineage>
        <taxon>unclassified sequences</taxon>
        <taxon>metagenomes</taxon>
        <taxon>ecological metagenomes</taxon>
    </lineage>
</organism>
<name>X1L807_9ZZZZ</name>
<proteinExistence type="predicted"/>
<comment type="caution">
    <text evidence="1">The sequence shown here is derived from an EMBL/GenBank/DDBJ whole genome shotgun (WGS) entry which is preliminary data.</text>
</comment>
<feature type="non-terminal residue" evidence="1">
    <location>
        <position position="1"/>
    </location>
</feature>
<reference evidence="1" key="1">
    <citation type="journal article" date="2014" name="Front. Microbiol.">
        <title>High frequency of phylogenetically diverse reductive dehalogenase-homologous genes in deep subseafloor sedimentary metagenomes.</title>
        <authorList>
            <person name="Kawai M."/>
            <person name="Futagami T."/>
            <person name="Toyoda A."/>
            <person name="Takaki Y."/>
            <person name="Nishi S."/>
            <person name="Hori S."/>
            <person name="Arai W."/>
            <person name="Tsubouchi T."/>
            <person name="Morono Y."/>
            <person name="Uchiyama I."/>
            <person name="Ito T."/>
            <person name="Fujiyama A."/>
            <person name="Inagaki F."/>
            <person name="Takami H."/>
        </authorList>
    </citation>
    <scope>NUCLEOTIDE SEQUENCE</scope>
    <source>
        <strain evidence="1">Expedition CK06-06</strain>
    </source>
</reference>
<sequence>SSSEVHDLVPARNALKMYETVHKYGVYPIKV</sequence>
<dbReference type="EMBL" id="BARV01002008">
    <property type="protein sequence ID" value="GAI01991.1"/>
    <property type="molecule type" value="Genomic_DNA"/>
</dbReference>
<protein>
    <submittedName>
        <fullName evidence="1">Uncharacterized protein</fullName>
    </submittedName>
</protein>
<dbReference type="AlphaFoldDB" id="X1L807"/>
<accession>X1L807</accession>
<gene>
    <name evidence="1" type="ORF">S06H3_05418</name>
</gene>